<keyword evidence="3" id="KW-1185">Reference proteome</keyword>
<keyword evidence="1" id="KW-0732">Signal</keyword>
<evidence type="ECO:0000313" key="2">
    <source>
        <dbReference type="EMBL" id="MDI6450592.1"/>
    </source>
</evidence>
<evidence type="ECO:0000256" key="1">
    <source>
        <dbReference type="ARBA" id="ARBA00022729"/>
    </source>
</evidence>
<dbReference type="SUPFAM" id="SSF69318">
    <property type="entry name" value="Integrin alpha N-terminal domain"/>
    <property type="match status" value="1"/>
</dbReference>
<organism evidence="2 3">
    <name type="scientific">Anaerobaca lacustris</name>
    <dbReference type="NCBI Taxonomy" id="3044600"/>
    <lineage>
        <taxon>Bacteria</taxon>
        <taxon>Pseudomonadati</taxon>
        <taxon>Planctomycetota</taxon>
        <taxon>Phycisphaerae</taxon>
        <taxon>Sedimentisphaerales</taxon>
        <taxon>Anaerobacaceae</taxon>
        <taxon>Anaerobaca</taxon>
    </lineage>
</organism>
<protein>
    <submittedName>
        <fullName evidence="2">VCBS repeat-containing protein</fullName>
    </submittedName>
</protein>
<sequence>MVHRRVTVYPLIVLLGALSAAVACGGEFLVFDEVFTFDESLNGFKWFMPPANAPRDWTNPDDYENGQVYTRFEIVSQPTNAASKLQFGIWQDGGKRETMSPHCELHGPGVVTHRASPATWWELDPNHPVDFSRIADFLHCGIAVWSSEPLGYISTWNPNPQVWANRHKYFPMKVRATVVAVSADGQFSGWDHWLGAGSSGRPMFGFKHHFIRAEMPTDDWFHSVILADLDGDGDLDYAIASARKPHRVENNFYWYEYRGPDDWVEHLIGSMSETQQAAAIMDVDGDGWPDVISGNHWYRNPGDPKNKRFTAHRYRNLDAGFHDVAVADINGDGRLDIITLSEDHGCYWYEQPEPASIHELWTERQIIPAENCPHGSFGPEGIGDLDGDGDNDIVLGDRWAENKDAGVSWVFHPLPFGRWTVPTWGGPAILATRSVIRDMDGDGHNDIVIAECDVPDCVVAVLYNEDGKGTSWRKVLLPQTAPGRRGSLHSLRVADFNLDDRLDILAIEQEDCRDQGPMPPPRWFIWEDTTGVWTEHVILDINLGGHEAWIGDVDGDGDIDIVSKTWRSGIYPDSANAGKAHADFLENRAIVRPGK</sequence>
<dbReference type="PANTHER" id="PTHR44103">
    <property type="entry name" value="PROPROTEIN CONVERTASE P"/>
    <property type="match status" value="1"/>
</dbReference>
<dbReference type="PROSITE" id="PS51257">
    <property type="entry name" value="PROKAR_LIPOPROTEIN"/>
    <property type="match status" value="1"/>
</dbReference>
<dbReference type="EMBL" id="JASCXX010000022">
    <property type="protein sequence ID" value="MDI6450592.1"/>
    <property type="molecule type" value="Genomic_DNA"/>
</dbReference>
<comment type="caution">
    <text evidence="2">The sequence shown here is derived from an EMBL/GenBank/DDBJ whole genome shotgun (WGS) entry which is preliminary data.</text>
</comment>
<proteinExistence type="predicted"/>
<dbReference type="RefSeq" id="WP_349246002.1">
    <property type="nucleotide sequence ID" value="NZ_JASCXX010000022.1"/>
</dbReference>
<dbReference type="Pfam" id="PF13517">
    <property type="entry name" value="FG-GAP_3"/>
    <property type="match status" value="2"/>
</dbReference>
<dbReference type="PANTHER" id="PTHR44103:SF1">
    <property type="entry name" value="PROPROTEIN CONVERTASE P"/>
    <property type="match status" value="1"/>
</dbReference>
<dbReference type="AlphaFoldDB" id="A0AAW6TY55"/>
<accession>A0AAW6TY55</accession>
<dbReference type="Proteomes" id="UP001431776">
    <property type="component" value="Unassembled WGS sequence"/>
</dbReference>
<dbReference type="Gene3D" id="2.130.10.130">
    <property type="entry name" value="Integrin alpha, N-terminal"/>
    <property type="match status" value="2"/>
</dbReference>
<gene>
    <name evidence="2" type="ORF">QJ522_16160</name>
</gene>
<dbReference type="InterPro" id="IPR013517">
    <property type="entry name" value="FG-GAP"/>
</dbReference>
<name>A0AAW6TY55_9BACT</name>
<evidence type="ECO:0000313" key="3">
    <source>
        <dbReference type="Proteomes" id="UP001431776"/>
    </source>
</evidence>
<reference evidence="2" key="1">
    <citation type="submission" date="2023-05" db="EMBL/GenBank/DDBJ databases">
        <title>Anaerotaeda fermentans gen. nov., sp. nov., a novel anaerobic planctomycete of the new family within the order Sedimentisphaerales isolated from Taman Peninsula, Russia.</title>
        <authorList>
            <person name="Khomyakova M.A."/>
            <person name="Merkel A.Y."/>
            <person name="Slobodkin A.I."/>
        </authorList>
    </citation>
    <scope>NUCLEOTIDE SEQUENCE</scope>
    <source>
        <strain evidence="2">M17dextr</strain>
    </source>
</reference>
<dbReference type="InterPro" id="IPR028994">
    <property type="entry name" value="Integrin_alpha_N"/>
</dbReference>